<dbReference type="InterPro" id="IPR016147">
    <property type="entry name" value="Pili_assmbl_chaperone_N"/>
</dbReference>
<evidence type="ECO:0000313" key="3">
    <source>
        <dbReference type="EMBL" id="AMO95740.1"/>
    </source>
</evidence>
<proteinExistence type="predicted"/>
<evidence type="ECO:0000256" key="1">
    <source>
        <dbReference type="SAM" id="SignalP"/>
    </source>
</evidence>
<dbReference type="PATRIC" id="fig|158899.10.peg.3080"/>
<dbReference type="PANTHER" id="PTHR30251:SF4">
    <property type="entry name" value="SLR1668 PROTEIN"/>
    <property type="match status" value="1"/>
</dbReference>
<dbReference type="Gene3D" id="2.60.40.10">
    <property type="entry name" value="Immunoglobulins"/>
    <property type="match status" value="1"/>
</dbReference>
<dbReference type="EMBL" id="CP013232">
    <property type="protein sequence ID" value="AMO95740.1"/>
    <property type="molecule type" value="Genomic_DNA"/>
</dbReference>
<dbReference type="Pfam" id="PF00345">
    <property type="entry name" value="PapD_N"/>
    <property type="match status" value="1"/>
</dbReference>
<dbReference type="InterPro" id="IPR013783">
    <property type="entry name" value="Ig-like_fold"/>
</dbReference>
<protein>
    <submittedName>
        <fullName evidence="3">Gram-negative pili assembly chaperone, N-terminal domain protein</fullName>
    </submittedName>
</protein>
<dbReference type="GO" id="GO:0030288">
    <property type="term" value="C:outer membrane-bounded periplasmic space"/>
    <property type="evidence" value="ECO:0007669"/>
    <property type="project" value="InterPro"/>
</dbReference>
<keyword evidence="1" id="KW-0732">Signal</keyword>
<dbReference type="GO" id="GO:0071555">
    <property type="term" value="P:cell wall organization"/>
    <property type="evidence" value="ECO:0007669"/>
    <property type="project" value="InterPro"/>
</dbReference>
<feature type="signal peptide" evidence="1">
    <location>
        <begin position="1"/>
        <end position="26"/>
    </location>
</feature>
<dbReference type="PANTHER" id="PTHR30251">
    <property type="entry name" value="PILUS ASSEMBLY CHAPERONE"/>
    <property type="match status" value="1"/>
</dbReference>
<dbReference type="Proteomes" id="UP000072421">
    <property type="component" value="Chromosome"/>
</dbReference>
<evidence type="ECO:0000313" key="4">
    <source>
        <dbReference type="Proteomes" id="UP000072421"/>
    </source>
</evidence>
<name>A0A127PD57_9BURK</name>
<feature type="chain" id="PRO_5007276848" evidence="1">
    <location>
        <begin position="27"/>
        <end position="248"/>
    </location>
</feature>
<dbReference type="AlphaFoldDB" id="A0A127PD57"/>
<reference evidence="3 4" key="1">
    <citation type="submission" date="2015-11" db="EMBL/GenBank/DDBJ databases">
        <title>Exploring the genomic traits of fungus-feeding bacterial genus Collimonas.</title>
        <authorList>
            <person name="Song C."/>
            <person name="Schmidt R."/>
            <person name="de Jager V."/>
            <person name="Krzyzanowska D."/>
            <person name="Jongedijk E."/>
            <person name="Cankar K."/>
            <person name="Beekwilder J."/>
            <person name="van Veen A."/>
            <person name="de Boer W."/>
            <person name="van Veen J.A."/>
            <person name="Garbeva P."/>
        </authorList>
    </citation>
    <scope>NUCLEOTIDE SEQUENCE [LARGE SCALE GENOMIC DNA]</scope>
    <source>
        <strain evidence="3 4">Ter6</strain>
    </source>
</reference>
<accession>A0A127PD57</accession>
<dbReference type="SUPFAM" id="SSF49354">
    <property type="entry name" value="PapD-like"/>
    <property type="match status" value="1"/>
</dbReference>
<evidence type="ECO:0000259" key="2">
    <source>
        <dbReference type="Pfam" id="PF00345"/>
    </source>
</evidence>
<sequence>MLKLKQWPALSLAFVLCMVFAQDADAASFNVNPIGFDLSAERASGVLQVRNTGDEPVRIQVGAVDWSTDGRQEVLTDTDALLLNPPIFSIEPGQTQFLRFGVRHPMTSTTEKSYRLLIDEVPPSGPQAPGLKTLLRISIPVFIVPKNKQEKISWQLKRESGGLVLVAANDGNVHSKIIHIQLNNTLSNGDSGDGLQISTPAYVLPGQHKQWSLANGKIRAGAVRLQIQTDKGEIEEHLMLEADQVSSR</sequence>
<gene>
    <name evidence="3" type="ORF">CFter6_3088</name>
</gene>
<dbReference type="InterPro" id="IPR008962">
    <property type="entry name" value="PapD-like_sf"/>
</dbReference>
<dbReference type="InterPro" id="IPR050643">
    <property type="entry name" value="Periplasmic_pilus_chap"/>
</dbReference>
<dbReference type="OrthoDB" id="511700at2"/>
<organism evidence="3">
    <name type="scientific">Collimonas fungivorans</name>
    <dbReference type="NCBI Taxonomy" id="158899"/>
    <lineage>
        <taxon>Bacteria</taxon>
        <taxon>Pseudomonadati</taxon>
        <taxon>Pseudomonadota</taxon>
        <taxon>Betaproteobacteria</taxon>
        <taxon>Burkholderiales</taxon>
        <taxon>Oxalobacteraceae</taxon>
        <taxon>Collimonas</taxon>
    </lineage>
</organism>
<feature type="domain" description="Pili assembly chaperone N-terminal" evidence="2">
    <location>
        <begin position="33"/>
        <end position="147"/>
    </location>
</feature>